<dbReference type="GO" id="GO:0005315">
    <property type="term" value="F:phosphate transmembrane transporter activity"/>
    <property type="evidence" value="ECO:0007669"/>
    <property type="project" value="InterPro"/>
</dbReference>
<dbReference type="GO" id="GO:0016020">
    <property type="term" value="C:membrane"/>
    <property type="evidence" value="ECO:0007669"/>
    <property type="project" value="UniProtKB-SubCell"/>
</dbReference>
<feature type="transmembrane region" description="Helical" evidence="7">
    <location>
        <begin position="7"/>
        <end position="26"/>
    </location>
</feature>
<comment type="subcellular location">
    <subcellularLocation>
        <location evidence="1 7">Membrane</location>
        <topology evidence="1 7">Multi-pass membrane protein</topology>
    </subcellularLocation>
</comment>
<sequence>MATLHGLDWLFAVGIIFFLVSLWGIGANDVANSYATSVSSKSLTLVQAGCLATVTEFVGAIALGQEVTSTIRHGIISIDPFENSPGVLIMAMVTAEIGSATWLTLCTRLGFPVSTTQSIVGALVGVGIAADINVHWSWQDGSVSQIAASWGIAPAIAAGFGAIIMMSIKLLVHQRKDPLKAALYVITFYYGLTAGILALFIVISGGHGIPTLDEMGAGKACGIVLGVFFGVWAFSAIFFLPYYYRKLIKEDRRLRIWHIPMGPMLWRDDYNLYWPGDPNSAVVPNYYSSEYTGAEKDKNRDSSDANSSEAGLDSPYGAGPRDGVKMGQKDTNEKNTDLIQPDADGVKKPDEEVQRARQDDLKAVDELPWAHPRRIWAALRMVLTYGITRDIIGHQSKGLEDIHARAPQFDNKVEHLWTTAQICSAIIMSIAHGGNDVSNAIGPFTTEYETWSSGVTSAETDTPTWIKAVGGLGLGIGFWTYGYHIMRNLGNRITKHSPTRGYSMELAAAITVLLASNLGLPVSTTQCITGGIIGVALTNNDLKSINWKQVGKIFIGWVLTVPCAGLVAGLIMAMALNVPSWGPGDP</sequence>
<accession>A0A4U0UHK6</accession>
<evidence type="ECO:0000313" key="10">
    <source>
        <dbReference type="Proteomes" id="UP000308549"/>
    </source>
</evidence>
<feature type="transmembrane region" description="Helical" evidence="7">
    <location>
        <begin position="119"/>
        <end position="138"/>
    </location>
</feature>
<feature type="transmembrane region" description="Helical" evidence="7">
    <location>
        <begin position="223"/>
        <end position="244"/>
    </location>
</feature>
<protein>
    <recommendedName>
        <fullName evidence="7">Phosphate transporter</fullName>
    </recommendedName>
</protein>
<feature type="region of interest" description="Disordered" evidence="8">
    <location>
        <begin position="293"/>
        <end position="352"/>
    </location>
</feature>
<dbReference type="AlphaFoldDB" id="A0A4U0UHK6"/>
<dbReference type="EMBL" id="NAJL01000001">
    <property type="protein sequence ID" value="TKA34025.1"/>
    <property type="molecule type" value="Genomic_DNA"/>
</dbReference>
<dbReference type="GO" id="GO:0035435">
    <property type="term" value="P:phosphate ion transmembrane transport"/>
    <property type="evidence" value="ECO:0007669"/>
    <property type="project" value="TreeGrafter"/>
</dbReference>
<evidence type="ECO:0000256" key="5">
    <source>
        <dbReference type="ARBA" id="ARBA00022989"/>
    </source>
</evidence>
<reference evidence="9 10" key="1">
    <citation type="submission" date="2017-03" db="EMBL/GenBank/DDBJ databases">
        <title>Genomes of endolithic fungi from Antarctica.</title>
        <authorList>
            <person name="Coleine C."/>
            <person name="Masonjones S."/>
            <person name="Stajich J.E."/>
        </authorList>
    </citation>
    <scope>NUCLEOTIDE SEQUENCE [LARGE SCALE GENOMIC DNA]</scope>
    <source>
        <strain evidence="9 10">CCFEE 6315</strain>
    </source>
</reference>
<comment type="caution">
    <text evidence="9">The sequence shown here is derived from an EMBL/GenBank/DDBJ whole genome shotgun (WGS) entry which is preliminary data.</text>
</comment>
<dbReference type="OrthoDB" id="260807at2759"/>
<dbReference type="Proteomes" id="UP000308549">
    <property type="component" value="Unassembled WGS sequence"/>
</dbReference>
<evidence type="ECO:0000256" key="1">
    <source>
        <dbReference type="ARBA" id="ARBA00004141"/>
    </source>
</evidence>
<feature type="transmembrane region" description="Helical" evidence="7">
    <location>
        <begin position="553"/>
        <end position="576"/>
    </location>
</feature>
<feature type="compositionally biased region" description="Basic and acidic residues" evidence="8">
    <location>
        <begin position="293"/>
        <end position="303"/>
    </location>
</feature>
<evidence type="ECO:0000256" key="6">
    <source>
        <dbReference type="ARBA" id="ARBA00023136"/>
    </source>
</evidence>
<gene>
    <name evidence="9" type="ORF">B0A50_00005</name>
</gene>
<dbReference type="Pfam" id="PF01384">
    <property type="entry name" value="PHO4"/>
    <property type="match status" value="1"/>
</dbReference>
<comment type="similarity">
    <text evidence="7">Belongs to the inorganic phosphate transporter (PiT) (TC 2.A.20) family.</text>
</comment>
<organism evidence="9 10">
    <name type="scientific">Salinomyces thailandicus</name>
    <dbReference type="NCBI Taxonomy" id="706561"/>
    <lineage>
        <taxon>Eukaryota</taxon>
        <taxon>Fungi</taxon>
        <taxon>Dikarya</taxon>
        <taxon>Ascomycota</taxon>
        <taxon>Pezizomycotina</taxon>
        <taxon>Dothideomycetes</taxon>
        <taxon>Dothideomycetidae</taxon>
        <taxon>Mycosphaerellales</taxon>
        <taxon>Teratosphaeriaceae</taxon>
        <taxon>Salinomyces</taxon>
    </lineage>
</organism>
<evidence type="ECO:0000256" key="3">
    <source>
        <dbReference type="ARBA" id="ARBA00022592"/>
    </source>
</evidence>
<comment type="function">
    <text evidence="7">Sodium-phosphate symporter.</text>
</comment>
<feature type="transmembrane region" description="Helical" evidence="7">
    <location>
        <begin position="181"/>
        <end position="203"/>
    </location>
</feature>
<evidence type="ECO:0000256" key="2">
    <source>
        <dbReference type="ARBA" id="ARBA00022448"/>
    </source>
</evidence>
<dbReference type="InterPro" id="IPR001204">
    <property type="entry name" value="Phos_transporter"/>
</dbReference>
<evidence type="ECO:0000313" key="9">
    <source>
        <dbReference type="EMBL" id="TKA34025.1"/>
    </source>
</evidence>
<feature type="compositionally biased region" description="Basic and acidic residues" evidence="8">
    <location>
        <begin position="322"/>
        <end position="336"/>
    </location>
</feature>
<dbReference type="PANTHER" id="PTHR11101:SF55">
    <property type="entry name" value="PHOSPHATE TRANSPORTER"/>
    <property type="match status" value="1"/>
</dbReference>
<keyword evidence="3 7" id="KW-0592">Phosphate transport</keyword>
<evidence type="ECO:0000256" key="8">
    <source>
        <dbReference type="SAM" id="MobiDB-lite"/>
    </source>
</evidence>
<evidence type="ECO:0000256" key="4">
    <source>
        <dbReference type="ARBA" id="ARBA00022692"/>
    </source>
</evidence>
<keyword evidence="6 7" id="KW-0472">Membrane</keyword>
<feature type="transmembrane region" description="Helical" evidence="7">
    <location>
        <begin position="150"/>
        <end position="172"/>
    </location>
</feature>
<evidence type="ECO:0000256" key="7">
    <source>
        <dbReference type="RuleBase" id="RU363058"/>
    </source>
</evidence>
<proteinExistence type="inferred from homology"/>
<name>A0A4U0UHK6_9PEZI</name>
<dbReference type="PANTHER" id="PTHR11101">
    <property type="entry name" value="PHOSPHATE TRANSPORTER"/>
    <property type="match status" value="1"/>
</dbReference>
<keyword evidence="4 7" id="KW-0812">Transmembrane</keyword>
<keyword evidence="2 7" id="KW-0813">Transport</keyword>
<keyword evidence="5 7" id="KW-1133">Transmembrane helix</keyword>
<keyword evidence="10" id="KW-1185">Reference proteome</keyword>